<protein>
    <submittedName>
        <fullName evidence="1">PIN domain-containing protein</fullName>
    </submittedName>
</protein>
<evidence type="ECO:0000313" key="2">
    <source>
        <dbReference type="Proteomes" id="UP001165986"/>
    </source>
</evidence>
<gene>
    <name evidence="1" type="ORF">FNW02_32380</name>
</gene>
<reference evidence="1" key="1">
    <citation type="submission" date="2019-07" db="EMBL/GenBank/DDBJ databases">
        <title>Toxilogical consequences of a new and cryptic species of cyanobacteria (Komarekiella delphini-convector) recovered from the epidermis of a bottlenose dolphin and 1500 ft. in the air.</title>
        <authorList>
            <person name="Brown A.O."/>
            <person name="Dvorak P."/>
            <person name="Villanueva C.D."/>
            <person name="Foss A.J."/>
            <person name="Garvey A.D."/>
            <person name="Gibson Q.A."/>
            <person name="Johansen J.R."/>
            <person name="Casamatta D.A."/>
        </authorList>
    </citation>
    <scope>NUCLEOTIDE SEQUENCE</scope>
    <source>
        <strain evidence="1">SJRDD-AB1</strain>
    </source>
</reference>
<name>A0AA40VV21_9NOST</name>
<organism evidence="1 2">
    <name type="scientific">Komarekiella delphini-convector SJRDD-AB1</name>
    <dbReference type="NCBI Taxonomy" id="2593771"/>
    <lineage>
        <taxon>Bacteria</taxon>
        <taxon>Bacillati</taxon>
        <taxon>Cyanobacteriota</taxon>
        <taxon>Cyanophyceae</taxon>
        <taxon>Nostocales</taxon>
        <taxon>Nostocaceae</taxon>
        <taxon>Komarekiella</taxon>
        <taxon>Komarekiella delphini-convector</taxon>
    </lineage>
</organism>
<evidence type="ECO:0000313" key="1">
    <source>
        <dbReference type="EMBL" id="MBD6620356.1"/>
    </source>
</evidence>
<dbReference type="InterPro" id="IPR029060">
    <property type="entry name" value="PIN-like_dom_sf"/>
</dbReference>
<dbReference type="Gene3D" id="3.40.50.1010">
    <property type="entry name" value="5'-nuclease"/>
    <property type="match status" value="1"/>
</dbReference>
<dbReference type="SUPFAM" id="SSF88723">
    <property type="entry name" value="PIN domain-like"/>
    <property type="match status" value="1"/>
</dbReference>
<proteinExistence type="predicted"/>
<comment type="caution">
    <text evidence="1">The sequence shown here is derived from an EMBL/GenBank/DDBJ whole genome shotgun (WGS) entry which is preliminary data.</text>
</comment>
<dbReference type="Proteomes" id="UP001165986">
    <property type="component" value="Unassembled WGS sequence"/>
</dbReference>
<sequence length="92" mass="10416">MTNYLLDTNIILRFTDTNSAEYDLINTAISQILVEGGQCFITSQVITEFWVVATRPMSVNGLGWTVEKTEQAIQMLINQFDLLEETPAIFPQ</sequence>
<keyword evidence="2" id="KW-1185">Reference proteome</keyword>
<accession>A0AA40VV21</accession>
<dbReference type="RefSeq" id="WP_225226070.1">
    <property type="nucleotide sequence ID" value="NZ_VJXY01000063.1"/>
</dbReference>
<dbReference type="AlphaFoldDB" id="A0AA40VV21"/>
<dbReference type="EMBL" id="VJXY01000063">
    <property type="protein sequence ID" value="MBD6620356.1"/>
    <property type="molecule type" value="Genomic_DNA"/>
</dbReference>